<dbReference type="InterPro" id="IPR040750">
    <property type="entry name" value="eIF3m_C_helix"/>
</dbReference>
<keyword evidence="3 5" id="KW-0396">Initiation factor</keyword>
<comment type="function">
    <text evidence="5">Component of the eukaryotic translation initiation factor 3 (eIF-3) complex, which is involved in protein synthesis of a specialized repertoire of mRNAs and, together with other initiation factors, stimulates binding of mRNA and methionyl-tRNAi to the 40S ribosome. The eIF-3 complex specifically targets and initiates translation of a subset of mRNAs involved in cell proliferation.</text>
</comment>
<evidence type="ECO:0000313" key="8">
    <source>
        <dbReference type="Proteomes" id="UP001219933"/>
    </source>
</evidence>
<evidence type="ECO:0000256" key="3">
    <source>
        <dbReference type="ARBA" id="ARBA00022540"/>
    </source>
</evidence>
<dbReference type="GO" id="GO:0071541">
    <property type="term" value="C:eukaryotic translation initiation factor 3 complex, eIF3m"/>
    <property type="evidence" value="ECO:0007669"/>
    <property type="project" value="UniProtKB-UniRule"/>
</dbReference>
<dbReference type="GO" id="GO:0016282">
    <property type="term" value="C:eukaryotic 43S preinitiation complex"/>
    <property type="evidence" value="ECO:0007669"/>
    <property type="project" value="UniProtKB-UniRule"/>
</dbReference>
<dbReference type="PANTHER" id="PTHR15350:SF2">
    <property type="entry name" value="EUKARYOTIC TRANSLATION INITIATION FACTOR 3 SUBUNIT M"/>
    <property type="match status" value="1"/>
</dbReference>
<dbReference type="HAMAP" id="MF_03012">
    <property type="entry name" value="eIF3m"/>
    <property type="match status" value="1"/>
</dbReference>
<dbReference type="Pfam" id="PF01399">
    <property type="entry name" value="PCI"/>
    <property type="match status" value="1"/>
</dbReference>
<evidence type="ECO:0000256" key="2">
    <source>
        <dbReference type="ARBA" id="ARBA00022490"/>
    </source>
</evidence>
<dbReference type="EMBL" id="CP119878">
    <property type="protein sequence ID" value="WFD34518.1"/>
    <property type="molecule type" value="Genomic_DNA"/>
</dbReference>
<dbReference type="PANTHER" id="PTHR15350">
    <property type="entry name" value="COP9 SIGNALOSOME COMPLEX SUBUNIT 7/DENDRITIC CELL PROTEIN GA17"/>
    <property type="match status" value="1"/>
</dbReference>
<keyword evidence="8" id="KW-1185">Reference proteome</keyword>
<keyword evidence="4 5" id="KW-0648">Protein biosynthesis</keyword>
<comment type="subcellular location">
    <subcellularLocation>
        <location evidence="5">Cytoplasm</location>
    </subcellularLocation>
</comment>
<dbReference type="PROSITE" id="PS50250">
    <property type="entry name" value="PCI"/>
    <property type="match status" value="1"/>
</dbReference>
<dbReference type="AlphaFoldDB" id="A0AAF0EPL6"/>
<dbReference type="GO" id="GO:0001732">
    <property type="term" value="P:formation of cytoplasmic translation initiation complex"/>
    <property type="evidence" value="ECO:0007669"/>
    <property type="project" value="UniProtKB-UniRule"/>
</dbReference>
<evidence type="ECO:0000256" key="5">
    <source>
        <dbReference type="HAMAP-Rule" id="MF_03012"/>
    </source>
</evidence>
<evidence type="ECO:0000256" key="1">
    <source>
        <dbReference type="ARBA" id="ARBA00008482"/>
    </source>
</evidence>
<dbReference type="GO" id="GO:0033290">
    <property type="term" value="C:eukaryotic 48S preinitiation complex"/>
    <property type="evidence" value="ECO:0007669"/>
    <property type="project" value="UniProtKB-UniRule"/>
</dbReference>
<comment type="similarity">
    <text evidence="5">Belongs to the eIF-3 subunit M family.</text>
</comment>
<keyword evidence="2 5" id="KW-0963">Cytoplasm</keyword>
<dbReference type="InterPro" id="IPR027528">
    <property type="entry name" value="eIF3m"/>
</dbReference>
<organism evidence="7 8">
    <name type="scientific">Malassezia cuniculi</name>
    <dbReference type="NCBI Taxonomy" id="948313"/>
    <lineage>
        <taxon>Eukaryota</taxon>
        <taxon>Fungi</taxon>
        <taxon>Dikarya</taxon>
        <taxon>Basidiomycota</taxon>
        <taxon>Ustilaginomycotina</taxon>
        <taxon>Malasseziomycetes</taxon>
        <taxon>Malasseziales</taxon>
        <taxon>Malasseziaceae</taxon>
        <taxon>Malassezia</taxon>
    </lineage>
</organism>
<dbReference type="InterPro" id="IPR045237">
    <property type="entry name" value="COPS7/eIF3m"/>
</dbReference>
<feature type="domain" description="PCI" evidence="6">
    <location>
        <begin position="209"/>
        <end position="375"/>
    </location>
</feature>
<gene>
    <name evidence="7" type="ORF">MCUN1_001359</name>
</gene>
<dbReference type="Pfam" id="PF18005">
    <property type="entry name" value="eIF3m_C_helix"/>
    <property type="match status" value="1"/>
</dbReference>
<proteinExistence type="inferred from homology"/>
<accession>A0AAF0EPL6</accession>
<comment type="similarity">
    <text evidence="1">Belongs to the CSN7/EIF3M family. CSN7 subfamily.</text>
</comment>
<dbReference type="GO" id="GO:0003743">
    <property type="term" value="F:translation initiation factor activity"/>
    <property type="evidence" value="ECO:0007669"/>
    <property type="project" value="UniProtKB-UniRule"/>
</dbReference>
<comment type="subunit">
    <text evidence="5">Component of the eukaryotic translation initiation factor 3 (eIF-3) complex.</text>
</comment>
<sequence length="433" mass="47827">MRSDLVSVLSEGTLSDHVEECAAFISRALPEAERPAFIQELHAQAAKADEASDADTRAQISRAVVADLVKKTPGMIEGTDREVEGVFNLLITLIRNNYREEEARDFLLHLVGVVSETGATAGQRVAVKYRILANVFNTLPAHSAVRLEVFEALLALTAHNGDLDYLNSAIQALPSWLVQWKVSPEQVHSCLDKVADALRSSERAEYSDRAFEIELMHLRWVSQETSLSKEVRLATAENVVAAALRQPKLFDFGDIVREPVVAELNGTPLFSLLKIFVGGSRSDLDKWLAESESASTLERLSLDKDGLVHKMQLLDLSDLCAGSVSSEVTYAQIAETLAVDESDVETWVIDVIRAGLVSGKLSQVKRSFRVYRSAQRSFEKPQWEALEKRLVQWQSSISSLKETVRKADAQLNQRTLLETEKANAPESTAAPAS</sequence>
<protein>
    <recommendedName>
        <fullName evidence="5">Eukaryotic translation initiation factor 3 subunit M</fullName>
        <shortName evidence="5">eIF3m</shortName>
    </recommendedName>
</protein>
<dbReference type="InterPro" id="IPR000717">
    <property type="entry name" value="PCI_dom"/>
</dbReference>
<reference evidence="7" key="1">
    <citation type="submission" date="2023-03" db="EMBL/GenBank/DDBJ databases">
        <title>Mating type loci evolution in Malassezia.</title>
        <authorList>
            <person name="Coelho M.A."/>
        </authorList>
    </citation>
    <scope>NUCLEOTIDE SEQUENCE</scope>
    <source>
        <strain evidence="7">CBS 11721</strain>
    </source>
</reference>
<dbReference type="Proteomes" id="UP001219933">
    <property type="component" value="Chromosome 2"/>
</dbReference>
<evidence type="ECO:0000313" key="7">
    <source>
        <dbReference type="EMBL" id="WFD34518.1"/>
    </source>
</evidence>
<dbReference type="SMART" id="SM00088">
    <property type="entry name" value="PINT"/>
    <property type="match status" value="1"/>
</dbReference>
<evidence type="ECO:0000259" key="6">
    <source>
        <dbReference type="PROSITE" id="PS50250"/>
    </source>
</evidence>
<evidence type="ECO:0000256" key="4">
    <source>
        <dbReference type="ARBA" id="ARBA00022917"/>
    </source>
</evidence>
<name>A0AAF0EPL6_9BASI</name>